<gene>
    <name evidence="2" type="ORF">GTHE00462_LOCUS12909</name>
</gene>
<sequence>MLSRAVSKVDILHPHHPPTTRNCSQRKIAAACLCGSLLAFVGLVLLSKDAHRTLDMQEDAYDQELRAIRSSRHGLRLTAFGKSAGSACRKVCKSPMARGCAMCRIQHKMMLSGNLVDAYGVVTPLPGGGEGVSGSYEESQDTPGCVLTGDTTRDERRIDCVRDPESGWESVGPGVLEDDLLKLNDLSPSEIKHRILVYCTVRYQAELSKQPACYDALSDYILGKPEAAHVRWEWDDLIDHDSESESNMSGRAMNVDAIVENYLQNLCLNSGDSLSQEDEEELCKDFL</sequence>
<keyword evidence="1" id="KW-0472">Membrane</keyword>
<reference evidence="2" key="1">
    <citation type="submission" date="2021-01" db="EMBL/GenBank/DDBJ databases">
        <authorList>
            <person name="Corre E."/>
            <person name="Pelletier E."/>
            <person name="Niang G."/>
            <person name="Scheremetjew M."/>
            <person name="Finn R."/>
            <person name="Kale V."/>
            <person name="Holt S."/>
            <person name="Cochrane G."/>
            <person name="Meng A."/>
            <person name="Brown T."/>
            <person name="Cohen L."/>
        </authorList>
    </citation>
    <scope>NUCLEOTIDE SEQUENCE</scope>
    <source>
        <strain evidence="2">CCMP 2712</strain>
    </source>
</reference>
<name>A0A7S4KHA0_GUITH</name>
<keyword evidence="1" id="KW-1133">Transmembrane helix</keyword>
<evidence type="ECO:0000256" key="1">
    <source>
        <dbReference type="SAM" id="Phobius"/>
    </source>
</evidence>
<dbReference type="AlphaFoldDB" id="A0A7S4KHA0"/>
<keyword evidence="1" id="KW-0812">Transmembrane</keyword>
<dbReference type="EMBL" id="HBKN01016465">
    <property type="protein sequence ID" value="CAE2294930.1"/>
    <property type="molecule type" value="Transcribed_RNA"/>
</dbReference>
<proteinExistence type="predicted"/>
<feature type="transmembrane region" description="Helical" evidence="1">
    <location>
        <begin position="28"/>
        <end position="46"/>
    </location>
</feature>
<protein>
    <submittedName>
        <fullName evidence="2">Uncharacterized protein</fullName>
    </submittedName>
</protein>
<organism evidence="2">
    <name type="scientific">Guillardia theta</name>
    <name type="common">Cryptophyte</name>
    <name type="synonym">Cryptomonas phi</name>
    <dbReference type="NCBI Taxonomy" id="55529"/>
    <lineage>
        <taxon>Eukaryota</taxon>
        <taxon>Cryptophyceae</taxon>
        <taxon>Pyrenomonadales</taxon>
        <taxon>Geminigeraceae</taxon>
        <taxon>Guillardia</taxon>
    </lineage>
</organism>
<accession>A0A7S4KHA0</accession>
<evidence type="ECO:0000313" key="2">
    <source>
        <dbReference type="EMBL" id="CAE2294930.1"/>
    </source>
</evidence>